<feature type="region of interest" description="Disordered" evidence="5">
    <location>
        <begin position="521"/>
        <end position="540"/>
    </location>
</feature>
<dbReference type="OrthoDB" id="8062037at2759"/>
<keyword evidence="3" id="KW-0862">Zinc</keyword>
<feature type="region of interest" description="Disordered" evidence="5">
    <location>
        <begin position="95"/>
        <end position="118"/>
    </location>
</feature>
<feature type="region of interest" description="Disordered" evidence="5">
    <location>
        <begin position="618"/>
        <end position="662"/>
    </location>
</feature>
<dbReference type="Proteomes" id="UP000228380">
    <property type="component" value="Chromosome 2"/>
</dbReference>
<feature type="compositionally biased region" description="Basic residues" evidence="5">
    <location>
        <begin position="484"/>
        <end position="502"/>
    </location>
</feature>
<accession>A0A8B7CWZ2</accession>
<feature type="compositionally biased region" description="Polar residues" evidence="5">
    <location>
        <begin position="221"/>
        <end position="237"/>
    </location>
</feature>
<keyword evidence="7" id="KW-1185">Reference proteome</keyword>
<gene>
    <name evidence="8" type="primary">LOC103720151</name>
</gene>
<dbReference type="PANTHER" id="PTHR45931">
    <property type="entry name" value="SI:CH211-59O9.10"/>
    <property type="match status" value="1"/>
</dbReference>
<evidence type="ECO:0000259" key="6">
    <source>
        <dbReference type="PROSITE" id="PS50089"/>
    </source>
</evidence>
<reference evidence="7" key="1">
    <citation type="journal article" date="2019" name="Nat. Commun.">
        <title>Genome-wide association mapping of date palm fruit traits.</title>
        <authorList>
            <person name="Hazzouri K.M."/>
            <person name="Gros-Balthazard M."/>
            <person name="Flowers J.M."/>
            <person name="Copetti D."/>
            <person name="Lemansour A."/>
            <person name="Lebrun M."/>
            <person name="Masmoudi K."/>
            <person name="Ferrand S."/>
            <person name="Dhar M.I."/>
            <person name="Fresquez Z.A."/>
            <person name="Rosas U."/>
            <person name="Zhang J."/>
            <person name="Talag J."/>
            <person name="Lee S."/>
            <person name="Kudrna D."/>
            <person name="Powell R.F."/>
            <person name="Leitch I.J."/>
            <person name="Krueger R.R."/>
            <person name="Wing R.A."/>
            <person name="Amiri K.M.A."/>
            <person name="Purugganan M.D."/>
        </authorList>
    </citation>
    <scope>NUCLEOTIDE SEQUENCE [LARGE SCALE GENOMIC DNA]</scope>
    <source>
        <strain evidence="7">cv. Khalas</strain>
    </source>
</reference>
<dbReference type="GeneID" id="103720151"/>
<dbReference type="PROSITE" id="PS50089">
    <property type="entry name" value="ZF_RING_2"/>
    <property type="match status" value="1"/>
</dbReference>
<feature type="compositionally biased region" description="Low complexity" evidence="5">
    <location>
        <begin position="645"/>
        <end position="654"/>
    </location>
</feature>
<dbReference type="KEGG" id="pda:103720151"/>
<dbReference type="RefSeq" id="XP_008807959.2">
    <property type="nucleotide sequence ID" value="XM_008809737.3"/>
</dbReference>
<organism evidence="7 8">
    <name type="scientific">Phoenix dactylifera</name>
    <name type="common">Date palm</name>
    <dbReference type="NCBI Taxonomy" id="42345"/>
    <lineage>
        <taxon>Eukaryota</taxon>
        <taxon>Viridiplantae</taxon>
        <taxon>Streptophyta</taxon>
        <taxon>Embryophyta</taxon>
        <taxon>Tracheophyta</taxon>
        <taxon>Spermatophyta</taxon>
        <taxon>Magnoliopsida</taxon>
        <taxon>Liliopsida</taxon>
        <taxon>Arecaceae</taxon>
        <taxon>Coryphoideae</taxon>
        <taxon>Phoeniceae</taxon>
        <taxon>Phoenix</taxon>
    </lineage>
</organism>
<dbReference type="Gene3D" id="3.30.40.10">
    <property type="entry name" value="Zinc/RING finger domain, C3HC4 (zinc finger)"/>
    <property type="match status" value="1"/>
</dbReference>
<sequence>MDNMDPDLALEVPDTPDRLRQPVDESSGPHVGREVVQIEVSPSPSHRRTEHLRNTYSCHWRHLNQNNMCASSATPDNTDVLFQQAHLARLLSETMENKMSSKSHGKPHGQNGASNESGKKVETIDLSQSSAFPLVHPTRCRDRRRSGRGMCSKNEVNGGSRTCGSTELLGIGSSLPPRSVGRPRSWHGINICKKDKTVVPDEAHSRPKFIDKGKGVNLCNDSQPKSEQALLSSSQSDYPRKHSGQRRLVRNGCISPCNIAKSNIHSGVDHHNGMTSIDGGPCFSFAGTGDQGNGKEIGWCEDSQPITWQRSLICNGCISPNNNAEDNIVSNAEEKGKMVLTQPSNGKSHQIHNVNPNSGDSSVDNKKGKAIVDDHLVIGEHYGKAKFRSSRLCSRAGDGVTVVADTNGNSVSPSDLGWRTTRKHTTGIYKRDEACGRPYDQSIEIESRDGNQLNVVIDNPDTTAMHGSNPSAIWPSPKSDSQSRRQKPITGKRKYSSARHHLGQSSSSTFDDSEVSYLGSSFHPSDTRSTRARNSQHQGVQLGPVIDVDELRSPEAICSDSQERRVSDDSSFRARQVESDELLARQLQEQFYNESLGFENTEEIDASIALSLLQEENAPRASTARRNQYNPRNTQTARIRGRLPSRNSSSRSTNRARDTTSTRMTQLMRNIGWHMMDMDMRLNFFEELEAAFGNGVGSVDTAISSILQVQRDFNENDYEMLLALDNNNHQHSGASDNQINNLPQTVIQTDNVEEPCAVCLEKPSVGDTIRHLPCFHKFHKECIDPWLRRKTSCPVCKSGIT</sequence>
<feature type="compositionally biased region" description="Polar residues" evidence="5">
    <location>
        <begin position="342"/>
        <end position="362"/>
    </location>
</feature>
<feature type="region of interest" description="Disordered" evidence="5">
    <location>
        <begin position="446"/>
        <end position="513"/>
    </location>
</feature>
<feature type="compositionally biased region" description="Polar residues" evidence="5">
    <location>
        <begin position="624"/>
        <end position="637"/>
    </location>
</feature>
<dbReference type="CDD" id="cd16454">
    <property type="entry name" value="RING-H2_PA-TM-RING"/>
    <property type="match status" value="1"/>
</dbReference>
<evidence type="ECO:0000256" key="2">
    <source>
        <dbReference type="ARBA" id="ARBA00022771"/>
    </source>
</evidence>
<evidence type="ECO:0000256" key="3">
    <source>
        <dbReference type="ARBA" id="ARBA00022833"/>
    </source>
</evidence>
<dbReference type="InterPro" id="IPR051834">
    <property type="entry name" value="RING_finger_E3_ligase"/>
</dbReference>
<dbReference type="PANTHER" id="PTHR45931:SF25">
    <property type="entry name" value="E3 UBIQUITIN-PROTEIN LIGASE RLIM-LIKE ISOFORM X1"/>
    <property type="match status" value="1"/>
</dbReference>
<evidence type="ECO:0000313" key="8">
    <source>
        <dbReference type="RefSeq" id="XP_008807959.2"/>
    </source>
</evidence>
<dbReference type="AlphaFoldDB" id="A0A8B7CWZ2"/>
<dbReference type="InterPro" id="IPR001841">
    <property type="entry name" value="Znf_RING"/>
</dbReference>
<feature type="region of interest" description="Disordered" evidence="5">
    <location>
        <begin position="342"/>
        <end position="365"/>
    </location>
</feature>
<dbReference type="Pfam" id="PF13639">
    <property type="entry name" value="zf-RING_2"/>
    <property type="match status" value="1"/>
</dbReference>
<dbReference type="SUPFAM" id="SSF57850">
    <property type="entry name" value="RING/U-box"/>
    <property type="match status" value="1"/>
</dbReference>
<feature type="region of interest" description="Disordered" evidence="5">
    <location>
        <begin position="221"/>
        <end position="245"/>
    </location>
</feature>
<keyword evidence="1" id="KW-0479">Metal-binding</keyword>
<dbReference type="GO" id="GO:0061630">
    <property type="term" value="F:ubiquitin protein ligase activity"/>
    <property type="evidence" value="ECO:0007669"/>
    <property type="project" value="TreeGrafter"/>
</dbReference>
<proteinExistence type="predicted"/>
<feature type="domain" description="RING-type" evidence="6">
    <location>
        <begin position="756"/>
        <end position="797"/>
    </location>
</feature>
<dbReference type="GO" id="GO:0006511">
    <property type="term" value="P:ubiquitin-dependent protein catabolic process"/>
    <property type="evidence" value="ECO:0007669"/>
    <property type="project" value="TreeGrafter"/>
</dbReference>
<dbReference type="InterPro" id="IPR013083">
    <property type="entry name" value="Znf_RING/FYVE/PHD"/>
</dbReference>
<evidence type="ECO:0000313" key="7">
    <source>
        <dbReference type="Proteomes" id="UP000228380"/>
    </source>
</evidence>
<name>A0A8B7CWZ2_PHODC</name>
<protein>
    <submittedName>
        <fullName evidence="8">Uncharacterized protein LOC103720151</fullName>
    </submittedName>
</protein>
<evidence type="ECO:0000256" key="5">
    <source>
        <dbReference type="SAM" id="MobiDB-lite"/>
    </source>
</evidence>
<dbReference type="GO" id="GO:0005634">
    <property type="term" value="C:nucleus"/>
    <property type="evidence" value="ECO:0007669"/>
    <property type="project" value="TreeGrafter"/>
</dbReference>
<reference evidence="8" key="2">
    <citation type="submission" date="2025-08" db="UniProtKB">
        <authorList>
            <consortium name="RefSeq"/>
        </authorList>
    </citation>
    <scope>IDENTIFICATION</scope>
    <source>
        <tissue evidence="8">Young leaves</tissue>
    </source>
</reference>
<dbReference type="SMART" id="SM00184">
    <property type="entry name" value="RING"/>
    <property type="match status" value="1"/>
</dbReference>
<feature type="region of interest" description="Disordered" evidence="5">
    <location>
        <begin position="1"/>
        <end position="33"/>
    </location>
</feature>
<evidence type="ECO:0000256" key="1">
    <source>
        <dbReference type="ARBA" id="ARBA00022723"/>
    </source>
</evidence>
<dbReference type="GO" id="GO:0008270">
    <property type="term" value="F:zinc ion binding"/>
    <property type="evidence" value="ECO:0007669"/>
    <property type="project" value="UniProtKB-KW"/>
</dbReference>
<evidence type="ECO:0000256" key="4">
    <source>
        <dbReference type="PROSITE-ProRule" id="PRU00175"/>
    </source>
</evidence>
<dbReference type="FunFam" id="3.30.40.10:FF:000594">
    <property type="entry name" value="RING/U-box superfamily protein"/>
    <property type="match status" value="1"/>
</dbReference>
<feature type="compositionally biased region" description="Polar residues" evidence="5">
    <location>
        <begin position="450"/>
        <end position="471"/>
    </location>
</feature>
<keyword evidence="2 4" id="KW-0863">Zinc-finger</keyword>